<keyword evidence="2" id="KW-1185">Reference proteome</keyword>
<dbReference type="EMBL" id="JADNRY010001400">
    <property type="protein sequence ID" value="KAF9016998.1"/>
    <property type="molecule type" value="Genomic_DNA"/>
</dbReference>
<sequence length="96" mass="11086">MLNISKSGNGQDRKGIQIQDPDRLKVFQEDVDVGPKLHCTYLDTSGRTTEELMESDWNQMFVFVLAKKCEEIAKTSRDPNRFAAIDWLECARDQVY</sequence>
<reference evidence="1" key="1">
    <citation type="submission" date="2020-11" db="EMBL/GenBank/DDBJ databases">
        <authorList>
            <consortium name="DOE Joint Genome Institute"/>
            <person name="Ahrendt S."/>
            <person name="Riley R."/>
            <person name="Andreopoulos W."/>
            <person name="Labutti K."/>
            <person name="Pangilinan J."/>
            <person name="Ruiz-Duenas F.J."/>
            <person name="Barrasa J.M."/>
            <person name="Sanchez-Garcia M."/>
            <person name="Camarero S."/>
            <person name="Miyauchi S."/>
            <person name="Serrano A."/>
            <person name="Linde D."/>
            <person name="Babiker R."/>
            <person name="Drula E."/>
            <person name="Ayuso-Fernandez I."/>
            <person name="Pacheco R."/>
            <person name="Padilla G."/>
            <person name="Ferreira P."/>
            <person name="Barriuso J."/>
            <person name="Kellner H."/>
            <person name="Castanera R."/>
            <person name="Alfaro M."/>
            <person name="Ramirez L."/>
            <person name="Pisabarro A.G."/>
            <person name="Kuo A."/>
            <person name="Tritt A."/>
            <person name="Lipzen A."/>
            <person name="He G."/>
            <person name="Yan M."/>
            <person name="Ng V."/>
            <person name="Cullen D."/>
            <person name="Martin F."/>
            <person name="Rosso M.-N."/>
            <person name="Henrissat B."/>
            <person name="Hibbett D."/>
            <person name="Martinez A.T."/>
            <person name="Grigoriev I.V."/>
        </authorList>
    </citation>
    <scope>NUCLEOTIDE SEQUENCE</scope>
    <source>
        <strain evidence="1">AH 40177</strain>
    </source>
</reference>
<proteinExistence type="predicted"/>
<name>A0A9P5P2H3_9AGAR</name>
<organism evidence="1 2">
    <name type="scientific">Rhodocollybia butyracea</name>
    <dbReference type="NCBI Taxonomy" id="206335"/>
    <lineage>
        <taxon>Eukaryota</taxon>
        <taxon>Fungi</taxon>
        <taxon>Dikarya</taxon>
        <taxon>Basidiomycota</taxon>
        <taxon>Agaricomycotina</taxon>
        <taxon>Agaricomycetes</taxon>
        <taxon>Agaricomycetidae</taxon>
        <taxon>Agaricales</taxon>
        <taxon>Marasmiineae</taxon>
        <taxon>Omphalotaceae</taxon>
        <taxon>Rhodocollybia</taxon>
    </lineage>
</organism>
<dbReference type="AlphaFoldDB" id="A0A9P5P2H3"/>
<accession>A0A9P5P2H3</accession>
<dbReference type="OrthoDB" id="3032303at2759"/>
<evidence type="ECO:0000313" key="2">
    <source>
        <dbReference type="Proteomes" id="UP000772434"/>
    </source>
</evidence>
<dbReference type="Proteomes" id="UP000772434">
    <property type="component" value="Unassembled WGS sequence"/>
</dbReference>
<evidence type="ECO:0000313" key="1">
    <source>
        <dbReference type="EMBL" id="KAF9016998.1"/>
    </source>
</evidence>
<gene>
    <name evidence="1" type="ORF">BDP27DRAFT_1458507</name>
</gene>
<protein>
    <submittedName>
        <fullName evidence="1">Uncharacterized protein</fullName>
    </submittedName>
</protein>
<comment type="caution">
    <text evidence="1">The sequence shown here is derived from an EMBL/GenBank/DDBJ whole genome shotgun (WGS) entry which is preliminary data.</text>
</comment>